<gene>
    <name evidence="2" type="ORF">niasHT_038448</name>
</gene>
<dbReference type="Proteomes" id="UP001620626">
    <property type="component" value="Unassembled WGS sequence"/>
</dbReference>
<accession>A0ABD2IW28</accession>
<evidence type="ECO:0000256" key="1">
    <source>
        <dbReference type="SAM" id="MobiDB-lite"/>
    </source>
</evidence>
<name>A0ABD2IW28_9BILA</name>
<comment type="caution">
    <text evidence="2">The sequence shown here is derived from an EMBL/GenBank/DDBJ whole genome shotgun (WGS) entry which is preliminary data.</text>
</comment>
<evidence type="ECO:0000313" key="2">
    <source>
        <dbReference type="EMBL" id="KAL3082382.1"/>
    </source>
</evidence>
<dbReference type="EMBL" id="JBICBT010001110">
    <property type="protein sequence ID" value="KAL3082382.1"/>
    <property type="molecule type" value="Genomic_DNA"/>
</dbReference>
<evidence type="ECO:0000313" key="3">
    <source>
        <dbReference type="Proteomes" id="UP001620626"/>
    </source>
</evidence>
<feature type="compositionally biased region" description="Pro residues" evidence="1">
    <location>
        <begin position="220"/>
        <end position="229"/>
    </location>
</feature>
<sequence>MPCHAHTLAAMFYTKMLVRRREAAAARQKPTKYSAFPPRPAAGRGVSPLPPSPCASAVAGLGLIDTNIAGGAARECVCVCVLSSSSSSLPSSSSPSSPSHCRVVAAALFVHQPKCPRLSRPPAPILSGECLAHSRPSTAVVYSPLAPSRRRRLRSWLLFVCACPPHPLDDEDGGRRTRAPRPFTPRPGGKRGKDDDKGNGGGDDDGDGGGGRTTMRAFPIDPPPPPPTLTTPKPSTQITTTKHQQQ</sequence>
<protein>
    <submittedName>
        <fullName evidence="2">Uncharacterized protein</fullName>
    </submittedName>
</protein>
<feature type="compositionally biased region" description="Low complexity" evidence="1">
    <location>
        <begin position="230"/>
        <end position="246"/>
    </location>
</feature>
<keyword evidence="3" id="KW-1185">Reference proteome</keyword>
<organism evidence="2 3">
    <name type="scientific">Heterodera trifolii</name>
    <dbReference type="NCBI Taxonomy" id="157864"/>
    <lineage>
        <taxon>Eukaryota</taxon>
        <taxon>Metazoa</taxon>
        <taxon>Ecdysozoa</taxon>
        <taxon>Nematoda</taxon>
        <taxon>Chromadorea</taxon>
        <taxon>Rhabditida</taxon>
        <taxon>Tylenchina</taxon>
        <taxon>Tylenchomorpha</taxon>
        <taxon>Tylenchoidea</taxon>
        <taxon>Heteroderidae</taxon>
        <taxon>Heteroderinae</taxon>
        <taxon>Heterodera</taxon>
    </lineage>
</organism>
<dbReference type="AlphaFoldDB" id="A0ABD2IW28"/>
<proteinExistence type="predicted"/>
<reference evidence="2 3" key="1">
    <citation type="submission" date="2024-10" db="EMBL/GenBank/DDBJ databases">
        <authorList>
            <person name="Kim D."/>
        </authorList>
    </citation>
    <scope>NUCLEOTIDE SEQUENCE [LARGE SCALE GENOMIC DNA]</scope>
    <source>
        <strain evidence="2">BH-2024</strain>
    </source>
</reference>
<feature type="region of interest" description="Disordered" evidence="1">
    <location>
        <begin position="168"/>
        <end position="246"/>
    </location>
</feature>